<evidence type="ECO:0000313" key="13">
    <source>
        <dbReference type="Proteomes" id="UP001589818"/>
    </source>
</evidence>
<feature type="transmembrane region" description="Helical" evidence="8">
    <location>
        <begin position="246"/>
        <end position="267"/>
    </location>
</feature>
<dbReference type="Pfam" id="PF00027">
    <property type="entry name" value="cNMP_binding"/>
    <property type="match status" value="1"/>
</dbReference>
<dbReference type="InterPro" id="IPR000595">
    <property type="entry name" value="cNMP-bd_dom"/>
</dbReference>
<evidence type="ECO:0000256" key="6">
    <source>
        <dbReference type="ARBA" id="ARBA00023136"/>
    </source>
</evidence>
<feature type="domain" description="ABC transmembrane type-1" evidence="11">
    <location>
        <begin position="21"/>
        <end position="302"/>
    </location>
</feature>
<organism evidence="12 13">
    <name type="scientific">Paenibacillus mendelii</name>
    <dbReference type="NCBI Taxonomy" id="206163"/>
    <lineage>
        <taxon>Bacteria</taxon>
        <taxon>Bacillati</taxon>
        <taxon>Bacillota</taxon>
        <taxon>Bacilli</taxon>
        <taxon>Bacillales</taxon>
        <taxon>Paenibacillaceae</taxon>
        <taxon>Paenibacillus</taxon>
    </lineage>
</organism>
<dbReference type="SUPFAM" id="SSF90123">
    <property type="entry name" value="ABC transporter transmembrane region"/>
    <property type="match status" value="1"/>
</dbReference>
<dbReference type="InterPro" id="IPR017871">
    <property type="entry name" value="ABC_transporter-like_CS"/>
</dbReference>
<dbReference type="PROSITE" id="PS00889">
    <property type="entry name" value="CNMP_BINDING_2"/>
    <property type="match status" value="1"/>
</dbReference>
<dbReference type="PROSITE" id="PS50042">
    <property type="entry name" value="CNMP_BINDING_3"/>
    <property type="match status" value="1"/>
</dbReference>
<keyword evidence="2 8" id="KW-0812">Transmembrane</keyword>
<evidence type="ECO:0000256" key="4">
    <source>
        <dbReference type="ARBA" id="ARBA00022840"/>
    </source>
</evidence>
<dbReference type="InterPro" id="IPR011527">
    <property type="entry name" value="ABC1_TM_dom"/>
</dbReference>
<dbReference type="PROSITE" id="PS00211">
    <property type="entry name" value="ABC_TRANSPORTER_1"/>
    <property type="match status" value="1"/>
</dbReference>
<evidence type="ECO:0000256" key="8">
    <source>
        <dbReference type="SAM" id="Phobius"/>
    </source>
</evidence>
<keyword evidence="7" id="KW-0010">Activator</keyword>
<dbReference type="Pfam" id="PF00005">
    <property type="entry name" value="ABC_tran"/>
    <property type="match status" value="1"/>
</dbReference>
<feature type="transmembrane region" description="Helical" evidence="8">
    <location>
        <begin position="133"/>
        <end position="151"/>
    </location>
</feature>
<dbReference type="PANTHER" id="PTHR43394:SF1">
    <property type="entry name" value="ATP-BINDING CASSETTE SUB-FAMILY B MEMBER 10, MITOCHONDRIAL"/>
    <property type="match status" value="1"/>
</dbReference>
<dbReference type="CDD" id="cd00038">
    <property type="entry name" value="CAP_ED"/>
    <property type="match status" value="1"/>
</dbReference>
<dbReference type="Pfam" id="PF00664">
    <property type="entry name" value="ABC_membrane"/>
    <property type="match status" value="1"/>
</dbReference>
<dbReference type="PANTHER" id="PTHR43394">
    <property type="entry name" value="ATP-DEPENDENT PERMEASE MDL1, MITOCHONDRIAL"/>
    <property type="match status" value="1"/>
</dbReference>
<evidence type="ECO:0000256" key="3">
    <source>
        <dbReference type="ARBA" id="ARBA00022741"/>
    </source>
</evidence>
<dbReference type="InterPro" id="IPR018490">
    <property type="entry name" value="cNMP-bd_dom_sf"/>
</dbReference>
<evidence type="ECO:0000256" key="1">
    <source>
        <dbReference type="ARBA" id="ARBA00004651"/>
    </source>
</evidence>
<dbReference type="InterPro" id="IPR003593">
    <property type="entry name" value="AAA+_ATPase"/>
</dbReference>
<dbReference type="EMBL" id="JBHLVF010000064">
    <property type="protein sequence ID" value="MFC0396621.1"/>
    <property type="molecule type" value="Genomic_DNA"/>
</dbReference>
<proteinExistence type="predicted"/>
<dbReference type="Proteomes" id="UP001589818">
    <property type="component" value="Unassembled WGS sequence"/>
</dbReference>
<feature type="domain" description="Cyclic nucleotide-binding" evidence="9">
    <location>
        <begin position="595"/>
        <end position="717"/>
    </location>
</feature>
<dbReference type="PROSITE" id="PS50929">
    <property type="entry name" value="ABC_TM1F"/>
    <property type="match status" value="1"/>
</dbReference>
<dbReference type="InterPro" id="IPR018488">
    <property type="entry name" value="cNMP-bd_CS"/>
</dbReference>
<dbReference type="SMART" id="SM00100">
    <property type="entry name" value="cNMP"/>
    <property type="match status" value="1"/>
</dbReference>
<dbReference type="PROSITE" id="PS00888">
    <property type="entry name" value="CNMP_BINDING_1"/>
    <property type="match status" value="1"/>
</dbReference>
<dbReference type="PRINTS" id="PR00103">
    <property type="entry name" value="CAMPKINASE"/>
</dbReference>
<reference evidence="12 13" key="1">
    <citation type="submission" date="2024-09" db="EMBL/GenBank/DDBJ databases">
        <authorList>
            <person name="Sun Q."/>
            <person name="Mori K."/>
        </authorList>
    </citation>
    <scope>NUCLEOTIDE SEQUENCE [LARGE SCALE GENOMIC DNA]</scope>
    <source>
        <strain evidence="12 13">CCM 4839</strain>
    </source>
</reference>
<dbReference type="GO" id="GO:0005524">
    <property type="term" value="F:ATP binding"/>
    <property type="evidence" value="ECO:0007669"/>
    <property type="project" value="UniProtKB-KW"/>
</dbReference>
<gene>
    <name evidence="12" type="ORF">ACFFJ8_35395</name>
</gene>
<dbReference type="Gene3D" id="3.40.50.300">
    <property type="entry name" value="P-loop containing nucleotide triphosphate hydrolases"/>
    <property type="match status" value="1"/>
</dbReference>
<dbReference type="Gene3D" id="1.20.1560.10">
    <property type="entry name" value="ABC transporter type 1, transmembrane domain"/>
    <property type="match status" value="1"/>
</dbReference>
<comment type="subcellular location">
    <subcellularLocation>
        <location evidence="1">Cell membrane</location>
        <topology evidence="1">Multi-pass membrane protein</topology>
    </subcellularLocation>
</comment>
<evidence type="ECO:0000259" key="11">
    <source>
        <dbReference type="PROSITE" id="PS50929"/>
    </source>
</evidence>
<evidence type="ECO:0000259" key="9">
    <source>
        <dbReference type="PROSITE" id="PS50042"/>
    </source>
</evidence>
<keyword evidence="5 8" id="KW-1133">Transmembrane helix</keyword>
<dbReference type="CDD" id="cd07346">
    <property type="entry name" value="ABC_6TM_exporters"/>
    <property type="match status" value="1"/>
</dbReference>
<accession>A0ABV6JL31</accession>
<feature type="transmembrane region" description="Helical" evidence="8">
    <location>
        <begin position="57"/>
        <end position="82"/>
    </location>
</feature>
<keyword evidence="3" id="KW-0547">Nucleotide-binding</keyword>
<dbReference type="SUPFAM" id="SSF52540">
    <property type="entry name" value="P-loop containing nucleoside triphosphate hydrolases"/>
    <property type="match status" value="1"/>
</dbReference>
<evidence type="ECO:0000256" key="7">
    <source>
        <dbReference type="ARBA" id="ARBA00023159"/>
    </source>
</evidence>
<evidence type="ECO:0000259" key="10">
    <source>
        <dbReference type="PROSITE" id="PS50893"/>
    </source>
</evidence>
<dbReference type="RefSeq" id="WP_204821307.1">
    <property type="nucleotide sequence ID" value="NZ_JANHOF010000012.1"/>
</dbReference>
<feature type="transmembrane region" description="Helical" evidence="8">
    <location>
        <begin position="157"/>
        <end position="177"/>
    </location>
</feature>
<name>A0ABV6JL31_9BACL</name>
<keyword evidence="13" id="KW-1185">Reference proteome</keyword>
<evidence type="ECO:0000256" key="5">
    <source>
        <dbReference type="ARBA" id="ARBA00022989"/>
    </source>
</evidence>
<sequence>MLIVIKNIFAYMRPYKLLASLFFVGLFLDLAFVSLAPLTFKFMVDLAIVPKDMNMFYLILSVLGIAGFIGFGAGIMSDYMLAKLTSLVQKDMRALLFSRLQRMNIGFFQKSRSSELVSYFSVDLPSIDRSMSVILTVGIQSLSVVIITTVVLFYLQWSMAVCILVGAIAIFTGPYLLGRRAQATDSAYKEQLSLMTGEVHENIKAQRVVKGFNLQQAMIDKFTTRLQSLFVIQYKKNVLSASLERIPMISLLLINFAIIGLGSYLALQGYITVGALVAFFTMYTSMGNSVFNLTFAIPAFTDAAVSMERIGRLLDESPEASGEAPLPQREDKRPDIRFEGVTFGYSEEQAVLKQIELHIPPGTTAAFVGSSGSGKSTLVQLILGFYEPDAGQILINGSCLRDLDRRSLREQMGIVFQDNFLFRGTILDNIRISQPDSSLENVIEAAKRAEIHDFIQTLPEGYHTPVLDEGNNFSGGQRQRIAIARAILRNPPILLLDEATSALDPIAEASINRTFGELSRDRTVVTVTHRLASITGADRIFVFDQGKLVDSGNHHQMLMNGGYYKELWDKQSGLSVSSSGQEAEIDEERLSRLPFFRGMEPSVLKEIKGLFNTETFAAGQPVIYEGDQGEKFYLIARGRVEVTRRSPDAEQERIRLAVLDDGDHFGEIALLENVPRTADVTTLTPSVFLTLQRKVLDYVLSKYPEIDSRVRQTLAERRK</sequence>
<comment type="caution">
    <text evidence="12">The sequence shown here is derived from an EMBL/GenBank/DDBJ whole genome shotgun (WGS) entry which is preliminary data.</text>
</comment>
<protein>
    <submittedName>
        <fullName evidence="12">ATP-binding cassette domain-containing protein</fullName>
    </submittedName>
</protein>
<dbReference type="InterPro" id="IPR003439">
    <property type="entry name" value="ABC_transporter-like_ATP-bd"/>
</dbReference>
<keyword evidence="6 8" id="KW-0472">Membrane</keyword>
<dbReference type="InterPro" id="IPR039421">
    <property type="entry name" value="Type_1_exporter"/>
</dbReference>
<evidence type="ECO:0000256" key="2">
    <source>
        <dbReference type="ARBA" id="ARBA00022692"/>
    </source>
</evidence>
<dbReference type="InterPro" id="IPR027417">
    <property type="entry name" value="P-loop_NTPase"/>
</dbReference>
<dbReference type="PROSITE" id="PS50893">
    <property type="entry name" value="ABC_TRANSPORTER_2"/>
    <property type="match status" value="1"/>
</dbReference>
<feature type="domain" description="ABC transporter" evidence="10">
    <location>
        <begin position="336"/>
        <end position="570"/>
    </location>
</feature>
<evidence type="ECO:0000313" key="12">
    <source>
        <dbReference type="EMBL" id="MFC0396621.1"/>
    </source>
</evidence>
<dbReference type="SMART" id="SM00382">
    <property type="entry name" value="AAA"/>
    <property type="match status" value="1"/>
</dbReference>
<dbReference type="InterPro" id="IPR014710">
    <property type="entry name" value="RmlC-like_jellyroll"/>
</dbReference>
<dbReference type="SUPFAM" id="SSF51206">
    <property type="entry name" value="cAMP-binding domain-like"/>
    <property type="match status" value="1"/>
</dbReference>
<dbReference type="InterPro" id="IPR036640">
    <property type="entry name" value="ABC1_TM_sf"/>
</dbReference>
<keyword evidence="4 12" id="KW-0067">ATP-binding</keyword>
<dbReference type="Gene3D" id="2.60.120.10">
    <property type="entry name" value="Jelly Rolls"/>
    <property type="match status" value="1"/>
</dbReference>